<feature type="non-terminal residue" evidence="1">
    <location>
        <position position="1"/>
    </location>
</feature>
<protein>
    <submittedName>
        <fullName evidence="1">Glycosyltransferase family 8 protein</fullName>
    </submittedName>
</protein>
<dbReference type="InterPro" id="IPR050587">
    <property type="entry name" value="GNT1/Glycosyltrans_8"/>
</dbReference>
<evidence type="ECO:0000313" key="2">
    <source>
        <dbReference type="Proteomes" id="UP000241818"/>
    </source>
</evidence>
<dbReference type="InterPro" id="IPR029044">
    <property type="entry name" value="Nucleotide-diphossugar_trans"/>
</dbReference>
<keyword evidence="1" id="KW-0808">Transferase</keyword>
<sequence>KLAFATILSSYNKRIYTADEPDDYFVSVRLLNYQIQHDKVTRTKRQIPFLVLVTPDILPWKRQQLEKEGATVVPVDKIVSHSMKPGIDAWGDAISKLKVFELIGYDRILFLDADTFLLKSLDRVFKDRAAKPQNTLDLAPINPDEAPLPESYLISTNSEAQPAVQSDPPLEREQPSFNAGFFLLAPSIEIFNYYTSLLNMPGLFNGTYTAQHLLDYAHRPDGNMPYSRISRGWNIDGPKMNAKPRVASIHAKLWNDEN</sequence>
<dbReference type="RefSeq" id="XP_024725309.1">
    <property type="nucleotide sequence ID" value="XM_024869503.1"/>
</dbReference>
<keyword evidence="2" id="KW-1185">Reference proteome</keyword>
<dbReference type="Gene3D" id="3.90.550.10">
    <property type="entry name" value="Spore Coat Polysaccharide Biosynthesis Protein SpsA, Chain A"/>
    <property type="match status" value="1"/>
</dbReference>
<feature type="non-terminal residue" evidence="1">
    <location>
        <position position="258"/>
    </location>
</feature>
<dbReference type="Proteomes" id="UP000241818">
    <property type="component" value="Unassembled WGS sequence"/>
</dbReference>
<dbReference type="OrthoDB" id="2014201at2759"/>
<organism evidence="1 2">
    <name type="scientific">Amorphotheca resinae ATCC 22711</name>
    <dbReference type="NCBI Taxonomy" id="857342"/>
    <lineage>
        <taxon>Eukaryota</taxon>
        <taxon>Fungi</taxon>
        <taxon>Dikarya</taxon>
        <taxon>Ascomycota</taxon>
        <taxon>Pezizomycotina</taxon>
        <taxon>Leotiomycetes</taxon>
        <taxon>Helotiales</taxon>
        <taxon>Amorphothecaceae</taxon>
        <taxon>Amorphotheca</taxon>
    </lineage>
</organism>
<dbReference type="AlphaFoldDB" id="A0A2T3BEH3"/>
<dbReference type="GeneID" id="36577584"/>
<accession>A0A2T3BEH3</accession>
<dbReference type="PANTHER" id="PTHR11183">
    <property type="entry name" value="GLYCOGENIN SUBFAMILY MEMBER"/>
    <property type="match status" value="1"/>
</dbReference>
<name>A0A2T3BEH3_AMORE</name>
<dbReference type="STRING" id="857342.A0A2T3BEH3"/>
<evidence type="ECO:0000313" key="1">
    <source>
        <dbReference type="EMBL" id="PSS27784.1"/>
    </source>
</evidence>
<proteinExistence type="predicted"/>
<dbReference type="GO" id="GO:0016740">
    <property type="term" value="F:transferase activity"/>
    <property type="evidence" value="ECO:0007669"/>
    <property type="project" value="UniProtKB-KW"/>
</dbReference>
<reference evidence="1 2" key="1">
    <citation type="journal article" date="2018" name="New Phytol.">
        <title>Comparative genomics and transcriptomics depict ericoid mycorrhizal fungi as versatile saprotrophs and plant mutualists.</title>
        <authorList>
            <person name="Martino E."/>
            <person name="Morin E."/>
            <person name="Grelet G.A."/>
            <person name="Kuo A."/>
            <person name="Kohler A."/>
            <person name="Daghino S."/>
            <person name="Barry K.W."/>
            <person name="Cichocki N."/>
            <person name="Clum A."/>
            <person name="Dockter R.B."/>
            <person name="Hainaut M."/>
            <person name="Kuo R.C."/>
            <person name="LaButti K."/>
            <person name="Lindahl B.D."/>
            <person name="Lindquist E.A."/>
            <person name="Lipzen A."/>
            <person name="Khouja H.R."/>
            <person name="Magnuson J."/>
            <person name="Murat C."/>
            <person name="Ohm R.A."/>
            <person name="Singer S.W."/>
            <person name="Spatafora J.W."/>
            <person name="Wang M."/>
            <person name="Veneault-Fourrey C."/>
            <person name="Henrissat B."/>
            <person name="Grigoriev I.V."/>
            <person name="Martin F.M."/>
            <person name="Perotto S."/>
        </authorList>
    </citation>
    <scope>NUCLEOTIDE SEQUENCE [LARGE SCALE GENOMIC DNA]</scope>
    <source>
        <strain evidence="1 2">ATCC 22711</strain>
    </source>
</reference>
<dbReference type="SUPFAM" id="SSF53448">
    <property type="entry name" value="Nucleotide-diphospho-sugar transferases"/>
    <property type="match status" value="1"/>
</dbReference>
<dbReference type="InParanoid" id="A0A2T3BEH3"/>
<gene>
    <name evidence="1" type="ORF">M430DRAFT_70851</name>
</gene>
<dbReference type="EMBL" id="KZ679006">
    <property type="protein sequence ID" value="PSS27784.1"/>
    <property type="molecule type" value="Genomic_DNA"/>
</dbReference>